<sequence length="56" mass="5967">MPCKNSLRCAPRPRKRGVDLAAMRSAQLTVQACVVAGPYVVIRANAIGANTRAHCC</sequence>
<gene>
    <name evidence="1" type="ORF">CFBP7900_25470</name>
</gene>
<comment type="caution">
    <text evidence="1">The sequence shown here is derived from an EMBL/GenBank/DDBJ whole genome shotgun (WGS) entry which is preliminary data.</text>
</comment>
<accession>A0A6V7ENR4</accession>
<name>A0A6V7ENR4_9XANT</name>
<dbReference type="EMBL" id="CAJDKC010000004">
    <property type="protein sequence ID" value="CAD0352881.1"/>
    <property type="molecule type" value="Genomic_DNA"/>
</dbReference>
<evidence type="ECO:0000313" key="2">
    <source>
        <dbReference type="Proteomes" id="UP000587508"/>
    </source>
</evidence>
<evidence type="ECO:0000313" key="1">
    <source>
        <dbReference type="EMBL" id="CAD0352888.1"/>
    </source>
</evidence>
<dbReference type="AlphaFoldDB" id="A0A6V7ENR4"/>
<dbReference type="Proteomes" id="UP000587508">
    <property type="component" value="Unassembled WGS sequence"/>
</dbReference>
<organism evidence="1 2">
    <name type="scientific">Xanthomonas hortorum pv. carotae</name>
    <dbReference type="NCBI Taxonomy" id="487904"/>
    <lineage>
        <taxon>Bacteria</taxon>
        <taxon>Pseudomonadati</taxon>
        <taxon>Pseudomonadota</taxon>
        <taxon>Gammaproteobacteria</taxon>
        <taxon>Lysobacterales</taxon>
        <taxon>Lysobacteraceae</taxon>
        <taxon>Xanthomonas</taxon>
    </lineage>
</organism>
<reference evidence="1 2" key="1">
    <citation type="submission" date="2020-07" db="EMBL/GenBank/DDBJ databases">
        <authorList>
            <person name="Pothier F. J."/>
        </authorList>
    </citation>
    <scope>NUCLEOTIDE SEQUENCE [LARGE SCALE GENOMIC DNA]</scope>
    <source>
        <strain evidence="1 2">CFBP 7900</strain>
    </source>
</reference>
<protein>
    <submittedName>
        <fullName evidence="1">Uncharacterized protein</fullName>
    </submittedName>
</protein>
<proteinExistence type="predicted"/>
<dbReference type="EMBL" id="CAJDKC010000004">
    <property type="protein sequence ID" value="CAD0352888.1"/>
    <property type="molecule type" value="Genomic_DNA"/>
</dbReference>